<reference evidence="4" key="1">
    <citation type="submission" date="2019-05" db="EMBL/GenBank/DDBJ databases">
        <title>Genome sequence and methylation pattern of the halophilic Archaeon Natrinema versiforme BOL5-4.</title>
        <authorList>
            <person name="DasSarma P."/>
            <person name="Anton B.P."/>
            <person name="DasSarma S.L."/>
            <person name="Martinez F.L."/>
            <person name="Guzman D."/>
            <person name="Roberts R.J."/>
            <person name="DasSarma S."/>
        </authorList>
    </citation>
    <scope>NUCLEOTIDE SEQUENCE [LARGE SCALE GENOMIC DNA]</scope>
    <source>
        <strain evidence="4">BOL5-4</strain>
    </source>
</reference>
<evidence type="ECO:0000313" key="3">
    <source>
        <dbReference type="EMBL" id="QCS41605.1"/>
    </source>
</evidence>
<dbReference type="AlphaFoldDB" id="A0A4V1FZA4"/>
<feature type="transmembrane region" description="Helical" evidence="2">
    <location>
        <begin position="20"/>
        <end position="38"/>
    </location>
</feature>
<name>A0A4V1FZA4_9EURY</name>
<dbReference type="Proteomes" id="UP000302218">
    <property type="component" value="Chromosome"/>
</dbReference>
<keyword evidence="2" id="KW-0472">Membrane</keyword>
<dbReference type="GeneID" id="40264461"/>
<feature type="region of interest" description="Disordered" evidence="1">
    <location>
        <begin position="466"/>
        <end position="490"/>
    </location>
</feature>
<dbReference type="InterPro" id="IPR055710">
    <property type="entry name" value="DUF7286"/>
</dbReference>
<keyword evidence="2" id="KW-1133">Transmembrane helix</keyword>
<gene>
    <name evidence="3" type="ORF">FEJ81_04275</name>
</gene>
<evidence type="ECO:0000256" key="2">
    <source>
        <dbReference type="SAM" id="Phobius"/>
    </source>
</evidence>
<proteinExistence type="predicted"/>
<organism evidence="3 4">
    <name type="scientific">Natrinema versiforme</name>
    <dbReference type="NCBI Taxonomy" id="88724"/>
    <lineage>
        <taxon>Archaea</taxon>
        <taxon>Methanobacteriati</taxon>
        <taxon>Methanobacteriota</taxon>
        <taxon>Stenosarchaea group</taxon>
        <taxon>Halobacteria</taxon>
        <taxon>Halobacteriales</taxon>
        <taxon>Natrialbaceae</taxon>
        <taxon>Natrinema</taxon>
    </lineage>
</organism>
<dbReference type="Pfam" id="PF23957">
    <property type="entry name" value="DUF7286"/>
    <property type="match status" value="3"/>
</dbReference>
<dbReference type="OrthoDB" id="124691at2157"/>
<evidence type="ECO:0000256" key="1">
    <source>
        <dbReference type="SAM" id="MobiDB-lite"/>
    </source>
</evidence>
<evidence type="ECO:0000313" key="4">
    <source>
        <dbReference type="Proteomes" id="UP000302218"/>
    </source>
</evidence>
<dbReference type="EMBL" id="CP040330">
    <property type="protein sequence ID" value="QCS41605.1"/>
    <property type="molecule type" value="Genomic_DNA"/>
</dbReference>
<accession>A0A4V1FZA4</accession>
<dbReference type="KEGG" id="nvr:FEJ81_04275"/>
<sequence>MTDRPHTVSIADDDRARIPFALIAVLLLVSSIMIVGVLESRDTPTVDTDNALAMDRAESVAVGELRQAVLRAADDAASAPVTSTEGADAAFSNAVDEDEAVFDQYFKLLIYREVSESFANAEQQVDQDTTARASVERIDWGDSDDLEAAIDRVSIDRREPGVLTVDIDGIKLTVTESDGETVTEQRSLAVTVGTPLYQLKDRTEEFQSQLNKGFFETDGYDGFGRYFAARMYPYTWGKAYYDRLSSGDRAFHNLTPNEHTEVMVNDAVFGLQEKTFGTTDPSKDRAMLLPTLCMGSDLASSAGDVETEDFLPGGENNSLANESNLCNADLIDAEGELPDAPTVQDIVLTMLEDNVETDVEIQAHPFADVSYMQMAAGMDMEQVEAEFNESLGQTDRFNSQYLENYFSDELENQGMADRVGSFRDDESGVLADVEELFLTNYPQEDGISKIIEKVYAVDVKTTENGPYKHDSLPNPTSPAEWAQNPGNWSGPINQTYHADQSQSDVDVTINIISEDNNTSFDNRDLAKIDINYDTSVGVKSEWKHKDVNRSPRIRWNWKENVTYSASYKITGDFVSDEILTEREKRGIQSLFRGDSWNEEYGFVKNFNGSENIAIRETFGLSSTSIRYQERELEDEIVESSDGIIHTPDFKKAIPYSADPDIDVSPRNREKLYEWALSDLNQTHYDVITTTEPHQTDLWDMVERPSPLGGIEKNVSKLERKLVYEDASEPYNNTADLLRAEVRKQYFENTHDNIDLINGWHDKTLGESSAILNDLFGGVLDTSNDLLSGPMNFIDQMMDPETRPQDTQASFNQSPLVDDMDYRVEASPTYLSLESVNRTEVPAVRPHSGNTLSVSNINDSEHAPMGAGYLDGVGHPGFPLLPWPSLFYLQLDAYYVKIQGEYARFEVRSNAGSPTTNDGMTYVQQASKVTIETPSWADQEDLAVGSVEPISFANDLVIPIIAPSPQLMSMGSPGVGDTWRYKGSDSPQEKCSVAWKNTGPNFNKESSSCISKEKIGISN</sequence>
<dbReference type="RefSeq" id="WP_138244112.1">
    <property type="nucleotide sequence ID" value="NZ_CP040330.1"/>
</dbReference>
<keyword evidence="2" id="KW-0812">Transmembrane</keyword>
<protein>
    <submittedName>
        <fullName evidence="3">Uncharacterized protein</fullName>
    </submittedName>
</protein>